<protein>
    <submittedName>
        <fullName evidence="2">Uncharacterized protein</fullName>
    </submittedName>
</protein>
<evidence type="ECO:0000313" key="3">
    <source>
        <dbReference type="Proteomes" id="UP000007350"/>
    </source>
</evidence>
<dbReference type="EMBL" id="AHKC01001648">
    <property type="protein sequence ID" value="EKF39112.1"/>
    <property type="molecule type" value="Genomic_DNA"/>
</dbReference>
<proteinExistence type="predicted"/>
<dbReference type="Proteomes" id="UP000007350">
    <property type="component" value="Unassembled WGS sequence"/>
</dbReference>
<evidence type="ECO:0000313" key="2">
    <source>
        <dbReference type="EMBL" id="EKF39112.1"/>
    </source>
</evidence>
<accession>K2PDY6</accession>
<comment type="caution">
    <text evidence="2">The sequence shown here is derived from an EMBL/GenBank/DDBJ whole genome shotgun (WGS) entry which is preliminary data.</text>
</comment>
<gene>
    <name evidence="2" type="ORF">MOQ_000667</name>
</gene>
<keyword evidence="3" id="KW-1185">Reference proteome</keyword>
<feature type="region of interest" description="Disordered" evidence="1">
    <location>
        <begin position="74"/>
        <end position="95"/>
    </location>
</feature>
<dbReference type="AlphaFoldDB" id="K2PDY6"/>
<evidence type="ECO:0000256" key="1">
    <source>
        <dbReference type="SAM" id="MobiDB-lite"/>
    </source>
</evidence>
<reference evidence="2 3" key="1">
    <citation type="journal article" date="2012" name="BMC Genomics">
        <title>Comparative genomic analysis of human infective Trypanosoma cruzi lineages with the bat-restricted subspecies T. cruzi marinkellei.</title>
        <authorList>
            <person name="Franzen O."/>
            <person name="Talavera-Lopez C."/>
            <person name="Ochaya S."/>
            <person name="Butler C.E."/>
            <person name="Messenger L.A."/>
            <person name="Lewis M.D."/>
            <person name="Llewellyn M.S."/>
            <person name="Marinkelle C.J."/>
            <person name="Tyler K.M."/>
            <person name="Miles M.A."/>
            <person name="Andersson B."/>
        </authorList>
    </citation>
    <scope>NUCLEOTIDE SEQUENCE [LARGE SCALE GENOMIC DNA]</scope>
    <source>
        <strain evidence="2 3">B7</strain>
    </source>
</reference>
<organism evidence="2 3">
    <name type="scientific">Trypanosoma cruzi marinkellei</name>
    <dbReference type="NCBI Taxonomy" id="85056"/>
    <lineage>
        <taxon>Eukaryota</taxon>
        <taxon>Discoba</taxon>
        <taxon>Euglenozoa</taxon>
        <taxon>Kinetoplastea</taxon>
        <taxon>Metakinetoplastina</taxon>
        <taxon>Trypanosomatida</taxon>
        <taxon>Trypanosomatidae</taxon>
        <taxon>Trypanosoma</taxon>
        <taxon>Schizotrypanum</taxon>
    </lineage>
</organism>
<sequence length="341" mass="37779">MPGSHKTPLLSNKITKRKEIRKKKSIFPPHAQTNTYTQREKTKGINALLFHACFCAAQFVMHTAVKKRKTLEPLPSRKATHTNAQVKMKKSPKTHGSAASSFELQCVSSSLLSPIFVCFFHLHPGRDKWRIWREAHDALESVTCFKRLCTNDDNGLPAPRPISVKRMASPYGSSAALASVNSRRSTSPSSDASRLRFRAPLPPPVAAAVTAFCPCSWLSSCVISRSFLIYPETRSNLSWTRASMPFFPPACCILSWAYVSNNKIKAVARETRACSSTLYFVTSTSSLRDASNGSSSDCIRISFASISRMSGTMSSSKSMSSPFPLSLLVAVRRETERDQYH</sequence>
<name>K2PDY6_TRYCR</name>